<sequence length="125" mass="13789">MSNPTVAWLAVVSGPGKGEILTLGYGANSIGRGGGDRVNLDFGDLQISRQEHATITYDPRGRKFYLQHGRGNNLTYLEQEPVLTPTQLTRNAQITLGDTILLFIPLCSADFDWQDIERESPDEPT</sequence>
<organism evidence="2 3">
    <name type="scientific">SAR86 cluster bacterium</name>
    <dbReference type="NCBI Taxonomy" id="2030880"/>
    <lineage>
        <taxon>Bacteria</taxon>
        <taxon>Pseudomonadati</taxon>
        <taxon>Pseudomonadota</taxon>
        <taxon>Gammaproteobacteria</taxon>
        <taxon>SAR86 cluster</taxon>
    </lineage>
</organism>
<comment type="caution">
    <text evidence="2">The sequence shown here is derived from an EMBL/GenBank/DDBJ whole genome shotgun (WGS) entry which is preliminary data.</text>
</comment>
<evidence type="ECO:0000313" key="3">
    <source>
        <dbReference type="Proteomes" id="UP000218172"/>
    </source>
</evidence>
<dbReference type="InterPro" id="IPR008984">
    <property type="entry name" value="SMAD_FHA_dom_sf"/>
</dbReference>
<dbReference type="PROSITE" id="PS50006">
    <property type="entry name" value="FHA_DOMAIN"/>
    <property type="match status" value="1"/>
</dbReference>
<dbReference type="Pfam" id="PF00498">
    <property type="entry name" value="FHA"/>
    <property type="match status" value="1"/>
</dbReference>
<proteinExistence type="predicted"/>
<feature type="domain" description="FHA" evidence="1">
    <location>
        <begin position="28"/>
        <end position="82"/>
    </location>
</feature>
<dbReference type="AlphaFoldDB" id="A0A2A4MJ96"/>
<reference evidence="3" key="1">
    <citation type="submission" date="2017-08" db="EMBL/GenBank/DDBJ databases">
        <title>A dynamic microbial community with high functional redundancy inhabits the cold, oxic subseafloor aquifer.</title>
        <authorList>
            <person name="Tully B.J."/>
            <person name="Wheat C.G."/>
            <person name="Glazer B.T."/>
            <person name="Huber J.A."/>
        </authorList>
    </citation>
    <scope>NUCLEOTIDE SEQUENCE [LARGE SCALE GENOMIC DNA]</scope>
</reference>
<evidence type="ECO:0000259" key="1">
    <source>
        <dbReference type="PROSITE" id="PS50006"/>
    </source>
</evidence>
<dbReference type="Gene3D" id="2.60.200.20">
    <property type="match status" value="1"/>
</dbReference>
<dbReference type="EMBL" id="NVQR01000103">
    <property type="protein sequence ID" value="PCH59962.1"/>
    <property type="molecule type" value="Genomic_DNA"/>
</dbReference>
<dbReference type="Proteomes" id="UP000218172">
    <property type="component" value="Unassembled WGS sequence"/>
</dbReference>
<accession>A0A2A4MJ96</accession>
<name>A0A2A4MJ96_9GAMM</name>
<dbReference type="SUPFAM" id="SSF49879">
    <property type="entry name" value="SMAD/FHA domain"/>
    <property type="match status" value="1"/>
</dbReference>
<dbReference type="InterPro" id="IPR000253">
    <property type="entry name" value="FHA_dom"/>
</dbReference>
<dbReference type="CDD" id="cd00060">
    <property type="entry name" value="FHA"/>
    <property type="match status" value="1"/>
</dbReference>
<gene>
    <name evidence="2" type="ORF">COC19_06505</name>
</gene>
<evidence type="ECO:0000313" key="2">
    <source>
        <dbReference type="EMBL" id="PCH59962.1"/>
    </source>
</evidence>
<protein>
    <recommendedName>
        <fullName evidence="1">FHA domain-containing protein</fullName>
    </recommendedName>
</protein>